<keyword evidence="2" id="KW-1185">Reference proteome</keyword>
<dbReference type="EMBL" id="CYGY02000009">
    <property type="protein sequence ID" value="SIT36490.1"/>
    <property type="molecule type" value="Genomic_DNA"/>
</dbReference>
<comment type="caution">
    <text evidence="1">The sequence shown here is derived from an EMBL/GenBank/DDBJ whole genome shotgun (WGS) entry which is preliminary data.</text>
</comment>
<sequence>MQPDGYHSRRQRLHATHFVESELQHLEWATRQPMMRRLNARYWRRRVLEVKGGYELTAQQGVRIERMLKQLADRAGSSVA</sequence>
<protein>
    <submittedName>
        <fullName evidence="1">Uncharacterized protein</fullName>
    </submittedName>
</protein>
<reference evidence="1" key="1">
    <citation type="submission" date="2016-12" db="EMBL/GenBank/DDBJ databases">
        <authorList>
            <person name="Moulin L."/>
        </authorList>
    </citation>
    <scope>NUCLEOTIDE SEQUENCE [LARGE SCALE GENOMIC DNA]</scope>
    <source>
        <strain evidence="1">STM 7183</strain>
    </source>
</reference>
<name>A0A1N7RMY8_9BURK</name>
<dbReference type="RefSeq" id="WP_087732760.1">
    <property type="nucleotide sequence ID" value="NZ_CYGY02000009.1"/>
</dbReference>
<proteinExistence type="predicted"/>
<evidence type="ECO:0000313" key="2">
    <source>
        <dbReference type="Proteomes" id="UP000195569"/>
    </source>
</evidence>
<organism evidence="1 2">
    <name type="scientific">Paraburkholderia piptadeniae</name>
    <dbReference type="NCBI Taxonomy" id="1701573"/>
    <lineage>
        <taxon>Bacteria</taxon>
        <taxon>Pseudomonadati</taxon>
        <taxon>Pseudomonadota</taxon>
        <taxon>Betaproteobacteria</taxon>
        <taxon>Burkholderiales</taxon>
        <taxon>Burkholderiaceae</taxon>
        <taxon>Paraburkholderia</taxon>
    </lineage>
</organism>
<gene>
    <name evidence="1" type="ORF">BN2476_90104</name>
</gene>
<dbReference type="Proteomes" id="UP000195569">
    <property type="component" value="Unassembled WGS sequence"/>
</dbReference>
<dbReference type="AlphaFoldDB" id="A0A1N7RMY8"/>
<accession>A0A1N7RMY8</accession>
<evidence type="ECO:0000313" key="1">
    <source>
        <dbReference type="EMBL" id="SIT36490.1"/>
    </source>
</evidence>
<dbReference type="OrthoDB" id="9108754at2"/>